<reference evidence="3" key="1">
    <citation type="journal article" date="2010" name="Nat. Biotechnol.">
        <title>Draft genome sequence of the oilseed species Ricinus communis.</title>
        <authorList>
            <person name="Chan A.P."/>
            <person name="Crabtree J."/>
            <person name="Zhao Q."/>
            <person name="Lorenzi H."/>
            <person name="Orvis J."/>
            <person name="Puiu D."/>
            <person name="Melake-Berhan A."/>
            <person name="Jones K.M."/>
            <person name="Redman J."/>
            <person name="Chen G."/>
            <person name="Cahoon E.B."/>
            <person name="Gedil M."/>
            <person name="Stanke M."/>
            <person name="Haas B.J."/>
            <person name="Wortman J.R."/>
            <person name="Fraser-Liggett C.M."/>
            <person name="Ravel J."/>
            <person name="Rabinowicz P.D."/>
        </authorList>
    </citation>
    <scope>NUCLEOTIDE SEQUENCE [LARGE SCALE GENOMIC DNA]</scope>
    <source>
        <strain evidence="3">cv. Hale</strain>
    </source>
</reference>
<protein>
    <submittedName>
        <fullName evidence="2">Uncharacterized protein</fullName>
    </submittedName>
</protein>
<organism evidence="2 3">
    <name type="scientific">Ricinus communis</name>
    <name type="common">Castor bean</name>
    <dbReference type="NCBI Taxonomy" id="3988"/>
    <lineage>
        <taxon>Eukaryota</taxon>
        <taxon>Viridiplantae</taxon>
        <taxon>Streptophyta</taxon>
        <taxon>Embryophyta</taxon>
        <taxon>Tracheophyta</taxon>
        <taxon>Spermatophyta</taxon>
        <taxon>Magnoliopsida</taxon>
        <taxon>eudicotyledons</taxon>
        <taxon>Gunneridae</taxon>
        <taxon>Pentapetalae</taxon>
        <taxon>rosids</taxon>
        <taxon>fabids</taxon>
        <taxon>Malpighiales</taxon>
        <taxon>Euphorbiaceae</taxon>
        <taxon>Acalyphoideae</taxon>
        <taxon>Acalypheae</taxon>
        <taxon>Ricinus</taxon>
    </lineage>
</organism>
<dbReference type="KEGG" id="rcu:8281435"/>
<keyword evidence="3" id="KW-1185">Reference proteome</keyword>
<accession>B9SMB5</accession>
<evidence type="ECO:0000313" key="3">
    <source>
        <dbReference type="Proteomes" id="UP000008311"/>
    </source>
</evidence>
<feature type="compositionally biased region" description="Low complexity" evidence="1">
    <location>
        <begin position="59"/>
        <end position="69"/>
    </location>
</feature>
<sequence length="127" mass="13671">MKTEVEGIISSSQNEVTAKEKEAAVTTVNSNSYNYNIDRCFLIEVLLRCLGIETRTHQSCSSSSSSSSSEQNINGEVEEYGKEPSSTTELDPSTDPPLITEDIGRVPARIKPPPKPPVSSGSGPQIN</sequence>
<feature type="compositionally biased region" description="Low complexity" evidence="1">
    <location>
        <begin position="118"/>
        <end position="127"/>
    </location>
</feature>
<dbReference type="EMBL" id="EQ974026">
    <property type="protein sequence ID" value="EEF35297.1"/>
    <property type="molecule type" value="Genomic_DNA"/>
</dbReference>
<gene>
    <name evidence="2" type="ORF">RCOM_0298710</name>
</gene>
<feature type="region of interest" description="Disordered" evidence="1">
    <location>
        <begin position="56"/>
        <end position="127"/>
    </location>
</feature>
<evidence type="ECO:0000256" key="1">
    <source>
        <dbReference type="SAM" id="MobiDB-lite"/>
    </source>
</evidence>
<name>B9SMB5_RICCO</name>
<proteinExistence type="predicted"/>
<dbReference type="AlphaFoldDB" id="B9SMB5"/>
<dbReference type="InParanoid" id="B9SMB5"/>
<evidence type="ECO:0000313" key="2">
    <source>
        <dbReference type="EMBL" id="EEF35297.1"/>
    </source>
</evidence>
<dbReference type="Proteomes" id="UP000008311">
    <property type="component" value="Unassembled WGS sequence"/>
</dbReference>